<dbReference type="EMBL" id="JADLRE010000040">
    <property type="protein sequence ID" value="MBF6229495.1"/>
    <property type="molecule type" value="Genomic_DNA"/>
</dbReference>
<evidence type="ECO:0000256" key="1">
    <source>
        <dbReference type="ARBA" id="ARBA00008857"/>
    </source>
</evidence>
<evidence type="ECO:0000313" key="8">
    <source>
        <dbReference type="EMBL" id="MBF6229495.1"/>
    </source>
</evidence>
<dbReference type="Gene3D" id="1.10.443.10">
    <property type="entry name" value="Intergrase catalytic core"/>
    <property type="match status" value="1"/>
</dbReference>
<evidence type="ECO:0000256" key="4">
    <source>
        <dbReference type="ARBA" id="ARBA00023172"/>
    </source>
</evidence>
<gene>
    <name evidence="8" type="ORF">IU470_30940</name>
</gene>
<dbReference type="InterPro" id="IPR013762">
    <property type="entry name" value="Integrase-like_cat_sf"/>
</dbReference>
<dbReference type="InterPro" id="IPR050090">
    <property type="entry name" value="Tyrosine_recombinase_XerCD"/>
</dbReference>
<keyword evidence="4" id="KW-0233">DNA recombination</keyword>
<comment type="caution">
    <text evidence="8">The sequence shown here is derived from an EMBL/GenBank/DDBJ whole genome shotgun (WGS) entry which is preliminary data.</text>
</comment>
<dbReference type="InterPro" id="IPR044068">
    <property type="entry name" value="CB"/>
</dbReference>
<evidence type="ECO:0000259" key="7">
    <source>
        <dbReference type="PROSITE" id="PS51900"/>
    </source>
</evidence>
<dbReference type="PANTHER" id="PTHR30349:SF41">
    <property type="entry name" value="INTEGRASE_RECOMBINASE PROTEIN MJ0367-RELATED"/>
    <property type="match status" value="1"/>
</dbReference>
<dbReference type="SUPFAM" id="SSF56349">
    <property type="entry name" value="DNA breaking-rejoining enzymes"/>
    <property type="match status" value="1"/>
</dbReference>
<feature type="domain" description="Core-binding (CB)" evidence="7">
    <location>
        <begin position="6"/>
        <end position="99"/>
    </location>
</feature>
<dbReference type="PROSITE" id="PS51898">
    <property type="entry name" value="TYR_RECOMBINASE"/>
    <property type="match status" value="1"/>
</dbReference>
<dbReference type="Gene3D" id="1.10.150.130">
    <property type="match status" value="1"/>
</dbReference>
<protein>
    <submittedName>
        <fullName evidence="8">Tyrosine-type recombinase/integrase</fullName>
    </submittedName>
</protein>
<keyword evidence="3 5" id="KW-0238">DNA-binding</keyword>
<dbReference type="InterPro" id="IPR004107">
    <property type="entry name" value="Integrase_SAM-like_N"/>
</dbReference>
<comment type="similarity">
    <text evidence="1">Belongs to the 'phage' integrase family.</text>
</comment>
<dbReference type="InterPro" id="IPR011010">
    <property type="entry name" value="DNA_brk_join_enz"/>
</dbReference>
<evidence type="ECO:0000259" key="6">
    <source>
        <dbReference type="PROSITE" id="PS51898"/>
    </source>
</evidence>
<keyword evidence="9" id="KW-1185">Reference proteome</keyword>
<dbReference type="InterPro" id="IPR002104">
    <property type="entry name" value="Integrase_catalytic"/>
</dbReference>
<organism evidence="8 9">
    <name type="scientific">Nocardia abscessus</name>
    <dbReference type="NCBI Taxonomy" id="120957"/>
    <lineage>
        <taxon>Bacteria</taxon>
        <taxon>Bacillati</taxon>
        <taxon>Actinomycetota</taxon>
        <taxon>Actinomycetes</taxon>
        <taxon>Mycobacteriales</taxon>
        <taxon>Nocardiaceae</taxon>
        <taxon>Nocardia</taxon>
    </lineage>
</organism>
<accession>A0ABS0CGM7</accession>
<dbReference type="PROSITE" id="PS51900">
    <property type="entry name" value="CB"/>
    <property type="match status" value="1"/>
</dbReference>
<evidence type="ECO:0000256" key="3">
    <source>
        <dbReference type="ARBA" id="ARBA00023125"/>
    </source>
</evidence>
<dbReference type="Pfam" id="PF13495">
    <property type="entry name" value="Phage_int_SAM_4"/>
    <property type="match status" value="1"/>
</dbReference>
<evidence type="ECO:0000256" key="5">
    <source>
        <dbReference type="PROSITE-ProRule" id="PRU01248"/>
    </source>
</evidence>
<dbReference type="InterPro" id="IPR010998">
    <property type="entry name" value="Integrase_recombinase_N"/>
</dbReference>
<evidence type="ECO:0000313" key="9">
    <source>
        <dbReference type="Proteomes" id="UP000807309"/>
    </source>
</evidence>
<dbReference type="RefSeq" id="WP_063049162.1">
    <property type="nucleotide sequence ID" value="NZ_JADLRE010000040.1"/>
</dbReference>
<name>A0ABS0CGM7_9NOCA</name>
<proteinExistence type="inferred from homology"/>
<sequence>MGMDLDDIRELAEDFATELRRKNRSKQTIDGYLTRIRYFADYLQERELPTTAPDITRAHIGGYIEDLLTRPNRRTGEPLSPEYARGQYRSLQQFFKYLAAEEIIDSNPFDKMSPPAVPDQQVPVPSMDAVKALLAECDGADFADRRDNAIIRLFADTGMRCGELAPLEVDSLDFNENTVLVIGKGGRPRTCPFGDKTRTVLRRYLRVRAKHPGAKNDNPALWLGYRGVMTDSGIRQMLERRCDAAGIERLHPHQLRHFFAHTWLDSGGQEQDLMMLAGWRSRQMLSRYGAAVADSRAKAAHRRARLGDKL</sequence>
<reference evidence="8 9" key="1">
    <citation type="submission" date="2020-10" db="EMBL/GenBank/DDBJ databases">
        <title>Identification of Nocardia species via Next-generation sequencing and recognition of intraspecies genetic diversity.</title>
        <authorList>
            <person name="Li P."/>
            <person name="Li P."/>
            <person name="Lu B."/>
        </authorList>
    </citation>
    <scope>NUCLEOTIDE SEQUENCE [LARGE SCALE GENOMIC DNA]</scope>
    <source>
        <strain evidence="8 9">N-11</strain>
    </source>
</reference>
<dbReference type="Proteomes" id="UP000807309">
    <property type="component" value="Unassembled WGS sequence"/>
</dbReference>
<feature type="domain" description="Tyr recombinase" evidence="6">
    <location>
        <begin position="120"/>
        <end position="302"/>
    </location>
</feature>
<evidence type="ECO:0000256" key="2">
    <source>
        <dbReference type="ARBA" id="ARBA00022908"/>
    </source>
</evidence>
<dbReference type="PANTHER" id="PTHR30349">
    <property type="entry name" value="PHAGE INTEGRASE-RELATED"/>
    <property type="match status" value="1"/>
</dbReference>
<keyword evidence="2" id="KW-0229">DNA integration</keyword>
<dbReference type="Pfam" id="PF00589">
    <property type="entry name" value="Phage_integrase"/>
    <property type="match status" value="1"/>
</dbReference>